<dbReference type="GO" id="GO:0000779">
    <property type="term" value="C:condensed chromosome, centromeric region"/>
    <property type="evidence" value="ECO:0007669"/>
    <property type="project" value="TreeGrafter"/>
</dbReference>
<dbReference type="InterPro" id="IPR016024">
    <property type="entry name" value="ARM-type_fold"/>
</dbReference>
<dbReference type="GO" id="GO:0000796">
    <property type="term" value="C:condensin complex"/>
    <property type="evidence" value="ECO:0007669"/>
    <property type="project" value="TreeGrafter"/>
</dbReference>
<evidence type="ECO:0000313" key="4">
    <source>
        <dbReference type="Proteomes" id="UP000023152"/>
    </source>
</evidence>
<dbReference type="GO" id="GO:0007076">
    <property type="term" value="P:mitotic chromosome condensation"/>
    <property type="evidence" value="ECO:0007669"/>
    <property type="project" value="InterPro"/>
</dbReference>
<protein>
    <submittedName>
        <fullName evidence="3">Condensin subunit SMC1</fullName>
    </submittedName>
</protein>
<gene>
    <name evidence="3" type="ORF">RFI_11004</name>
</gene>
<dbReference type="Pfam" id="PF12922">
    <property type="entry name" value="Cnd1_N"/>
    <property type="match status" value="1"/>
</dbReference>
<dbReference type="GO" id="GO:0042393">
    <property type="term" value="F:histone binding"/>
    <property type="evidence" value="ECO:0007669"/>
    <property type="project" value="TreeGrafter"/>
</dbReference>
<keyword evidence="1" id="KW-1133">Transmembrane helix</keyword>
<comment type="caution">
    <text evidence="3">The sequence shown here is derived from an EMBL/GenBank/DDBJ whole genome shotgun (WGS) entry which is preliminary data.</text>
</comment>
<dbReference type="InterPro" id="IPR024324">
    <property type="entry name" value="Condensin_cplx_su1_N"/>
</dbReference>
<dbReference type="AlphaFoldDB" id="X6NII2"/>
<dbReference type="PANTHER" id="PTHR14222:SF2">
    <property type="entry name" value="CONDENSIN COMPLEX SUBUNIT 1"/>
    <property type="match status" value="1"/>
</dbReference>
<sequence>KKGAKNKRQTSEIGNEDSYDWYLGKEQVFATLADVLGHQELVKLWEMNTCEEHFGNLFFNTAVSALENQENHSGSNSKAIAESLFAIMGYVLSRYPCNVSAASQLVRMVQTSQWTNEAKLATVVADCVGTITTMFFFLLLFVVFISDVKIFFNKNKNCEIGNLQGKDLSRDTKGSRTLSLFLAELGERCPQAVLAKISLVINHLDHESYSMRNGIVSLLGTLIRYVTKDQHNNDEKKNDESETVARMGEEQRVKTRNDLLDLLESRMLDVSSYTRSKVLQVWFPLVEFSKLLNRAYISCIVFSFNLYFFF</sequence>
<dbReference type="EMBL" id="ASPP01008058">
    <property type="protein sequence ID" value="ETO26135.1"/>
    <property type="molecule type" value="Genomic_DNA"/>
</dbReference>
<keyword evidence="1" id="KW-0812">Transmembrane</keyword>
<keyword evidence="4" id="KW-1185">Reference proteome</keyword>
<feature type="transmembrane region" description="Helical" evidence="1">
    <location>
        <begin position="120"/>
        <end position="145"/>
    </location>
</feature>
<evidence type="ECO:0000256" key="1">
    <source>
        <dbReference type="SAM" id="Phobius"/>
    </source>
</evidence>
<organism evidence="3 4">
    <name type="scientific">Reticulomyxa filosa</name>
    <dbReference type="NCBI Taxonomy" id="46433"/>
    <lineage>
        <taxon>Eukaryota</taxon>
        <taxon>Sar</taxon>
        <taxon>Rhizaria</taxon>
        <taxon>Retaria</taxon>
        <taxon>Foraminifera</taxon>
        <taxon>Monothalamids</taxon>
        <taxon>Reticulomyxidae</taxon>
        <taxon>Reticulomyxa</taxon>
    </lineage>
</organism>
<feature type="non-terminal residue" evidence="3">
    <location>
        <position position="1"/>
    </location>
</feature>
<evidence type="ECO:0000259" key="2">
    <source>
        <dbReference type="Pfam" id="PF12922"/>
    </source>
</evidence>
<name>X6NII2_RETFI</name>
<reference evidence="3 4" key="1">
    <citation type="journal article" date="2013" name="Curr. Biol.">
        <title>The Genome of the Foraminiferan Reticulomyxa filosa.</title>
        <authorList>
            <person name="Glockner G."/>
            <person name="Hulsmann N."/>
            <person name="Schleicher M."/>
            <person name="Noegel A.A."/>
            <person name="Eichinger L."/>
            <person name="Gallinger C."/>
            <person name="Pawlowski J."/>
            <person name="Sierra R."/>
            <person name="Euteneuer U."/>
            <person name="Pillet L."/>
            <person name="Moustafa A."/>
            <person name="Platzer M."/>
            <person name="Groth M."/>
            <person name="Szafranski K."/>
            <person name="Schliwa M."/>
        </authorList>
    </citation>
    <scope>NUCLEOTIDE SEQUENCE [LARGE SCALE GENOMIC DNA]</scope>
</reference>
<accession>X6NII2</accession>
<dbReference type="InterPro" id="IPR026971">
    <property type="entry name" value="CND1/NCAPD3"/>
</dbReference>
<dbReference type="GO" id="GO:0010032">
    <property type="term" value="P:meiotic chromosome condensation"/>
    <property type="evidence" value="ECO:0007669"/>
    <property type="project" value="TreeGrafter"/>
</dbReference>
<dbReference type="OrthoDB" id="436262at2759"/>
<dbReference type="PANTHER" id="PTHR14222">
    <property type="entry name" value="CONDENSIN"/>
    <property type="match status" value="1"/>
</dbReference>
<keyword evidence="1" id="KW-0472">Membrane</keyword>
<feature type="domain" description="Condensin complex subunit 1 N-terminal" evidence="2">
    <location>
        <begin position="3"/>
        <end position="95"/>
    </location>
</feature>
<evidence type="ECO:0000313" key="3">
    <source>
        <dbReference type="EMBL" id="ETO26135.1"/>
    </source>
</evidence>
<proteinExistence type="predicted"/>
<dbReference type="Proteomes" id="UP000023152">
    <property type="component" value="Unassembled WGS sequence"/>
</dbReference>
<dbReference type="SUPFAM" id="SSF48371">
    <property type="entry name" value="ARM repeat"/>
    <property type="match status" value="1"/>
</dbReference>